<dbReference type="InterPro" id="IPR021978">
    <property type="entry name" value="PML-like_CC"/>
</dbReference>
<evidence type="ECO:0000256" key="2">
    <source>
        <dbReference type="ARBA" id="ARBA00022771"/>
    </source>
</evidence>
<feature type="coiled-coil region" evidence="5">
    <location>
        <begin position="189"/>
        <end position="255"/>
    </location>
</feature>
<dbReference type="InterPro" id="IPR047153">
    <property type="entry name" value="TRIM45/56/19-like"/>
</dbReference>
<dbReference type="PROSITE" id="PS50089">
    <property type="entry name" value="ZF_RING_2"/>
    <property type="match status" value="1"/>
</dbReference>
<evidence type="ECO:0000256" key="4">
    <source>
        <dbReference type="PROSITE-ProRule" id="PRU00024"/>
    </source>
</evidence>
<dbReference type="Gene3D" id="3.30.40.10">
    <property type="entry name" value="Zinc/RING finger domain, C3HC4 (zinc finger)"/>
    <property type="match status" value="1"/>
</dbReference>
<protein>
    <submittedName>
        <fullName evidence="8">Protein PML-like</fullName>
    </submittedName>
</protein>
<evidence type="ECO:0000256" key="5">
    <source>
        <dbReference type="SAM" id="Coils"/>
    </source>
</evidence>
<dbReference type="InterPro" id="IPR000315">
    <property type="entry name" value="Znf_B-box"/>
</dbReference>
<dbReference type="Pfam" id="PF12126">
    <property type="entry name" value="PML_CC"/>
    <property type="match status" value="1"/>
</dbReference>
<dbReference type="SUPFAM" id="SSF57845">
    <property type="entry name" value="B-box zinc-binding domain"/>
    <property type="match status" value="1"/>
</dbReference>
<dbReference type="PROSITE" id="PS00518">
    <property type="entry name" value="ZF_RING_1"/>
    <property type="match status" value="1"/>
</dbReference>
<keyword evidence="9" id="KW-1185">Reference proteome</keyword>
<dbReference type="Proteomes" id="UP001369086">
    <property type="component" value="Unassembled WGS sequence"/>
</dbReference>
<keyword evidence="5" id="KW-0175">Coiled coil</keyword>
<keyword evidence="3" id="KW-0862">Zinc</keyword>
<dbReference type="InterPro" id="IPR001841">
    <property type="entry name" value="Znf_RING"/>
</dbReference>
<dbReference type="SMART" id="SM00336">
    <property type="entry name" value="BBOX"/>
    <property type="match status" value="2"/>
</dbReference>
<comment type="caution">
    <text evidence="8">The sequence shown here is derived from an EMBL/GenBank/DDBJ whole genome shotgun (WGS) entry which is preliminary data.</text>
</comment>
<organism evidence="8 9">
    <name type="scientific">Huso huso</name>
    <name type="common">Beluga</name>
    <name type="synonym">Acipenser huso</name>
    <dbReference type="NCBI Taxonomy" id="61971"/>
    <lineage>
        <taxon>Eukaryota</taxon>
        <taxon>Metazoa</taxon>
        <taxon>Chordata</taxon>
        <taxon>Craniata</taxon>
        <taxon>Vertebrata</taxon>
        <taxon>Euteleostomi</taxon>
        <taxon>Actinopterygii</taxon>
        <taxon>Chondrostei</taxon>
        <taxon>Acipenseriformes</taxon>
        <taxon>Acipenseridae</taxon>
        <taxon>Huso</taxon>
    </lineage>
</organism>
<dbReference type="SUPFAM" id="SSF57850">
    <property type="entry name" value="RING/U-box"/>
    <property type="match status" value="1"/>
</dbReference>
<dbReference type="PANTHER" id="PTHR25462">
    <property type="entry name" value="BONUS, ISOFORM C-RELATED"/>
    <property type="match status" value="1"/>
</dbReference>
<feature type="domain" description="RING-type" evidence="6">
    <location>
        <begin position="17"/>
        <end position="56"/>
    </location>
</feature>
<evidence type="ECO:0000259" key="7">
    <source>
        <dbReference type="PROSITE" id="PS50119"/>
    </source>
</evidence>
<gene>
    <name evidence="8" type="ORF">HHUSO_G23175</name>
</gene>
<keyword evidence="2 4" id="KW-0863">Zinc-finger</keyword>
<sequence>MALNSDTLLSYSQFLQCGACSCDITSPKLLSCLHSFCQTCLKDQDGCHVVTCPTCHQPTEKAEVKDNKLLSDLQSKLDILRQLARGSDLSCSCCNASAGSMCFECEKFLCQKCFDVHQVFTAKDSHSVESLESLKEMSFQEFLATARKNRLPYCPDHDKQTISIFCRTCSKSICTTCTVLMHKPPDHEYRDIKQEAQEQKDNIAEMCTKLCKKEDAFEEILKKLLNLKGDHESRKKELEEQIKVSVNEAVRKVEQKGEAHLKELEGIHKGMDAKMSKKLLHMEDVQKRIEGSKDLLENMIKYATDEEVMEMQKFVKSSLQQLQRSKPGNADALDFTVEFKKTDPEPLNLLGSLVVHKGEYCLIQMMSINPITFKVFLFPNVSQWKTEN</sequence>
<evidence type="ECO:0000259" key="6">
    <source>
        <dbReference type="PROSITE" id="PS50089"/>
    </source>
</evidence>
<evidence type="ECO:0000256" key="1">
    <source>
        <dbReference type="ARBA" id="ARBA00022723"/>
    </source>
</evidence>
<proteinExistence type="predicted"/>
<evidence type="ECO:0000313" key="8">
    <source>
        <dbReference type="EMBL" id="KAK6476705.1"/>
    </source>
</evidence>
<keyword evidence="1" id="KW-0479">Metal-binding</keyword>
<feature type="domain" description="B box-type" evidence="7">
    <location>
        <begin position="149"/>
        <end position="192"/>
    </location>
</feature>
<dbReference type="InterPro" id="IPR013083">
    <property type="entry name" value="Znf_RING/FYVE/PHD"/>
</dbReference>
<reference evidence="8 9" key="1">
    <citation type="submission" date="2021-05" db="EMBL/GenBank/DDBJ databases">
        <authorList>
            <person name="Zahm M."/>
            <person name="Klopp C."/>
            <person name="Cabau C."/>
            <person name="Kuhl H."/>
            <person name="Suciu R."/>
            <person name="Ciorpac M."/>
            <person name="Holostenco D."/>
            <person name="Gessner J."/>
            <person name="Wuertz S."/>
            <person name="Hohne C."/>
            <person name="Stock M."/>
            <person name="Gislard M."/>
            <person name="Lluch J."/>
            <person name="Milhes M."/>
            <person name="Lampietro C."/>
            <person name="Lopez Roques C."/>
            <person name="Donnadieu C."/>
            <person name="Du K."/>
            <person name="Schartl M."/>
            <person name="Guiguen Y."/>
        </authorList>
    </citation>
    <scope>NUCLEOTIDE SEQUENCE [LARGE SCALE GENOMIC DNA]</scope>
    <source>
        <strain evidence="8">Hh-F2</strain>
        <tissue evidence="8">Blood</tissue>
    </source>
</reference>
<accession>A0ABR0YVT8</accession>
<evidence type="ECO:0000256" key="3">
    <source>
        <dbReference type="ARBA" id="ARBA00022833"/>
    </source>
</evidence>
<dbReference type="Gene3D" id="3.30.160.60">
    <property type="entry name" value="Classic Zinc Finger"/>
    <property type="match status" value="1"/>
</dbReference>
<dbReference type="InterPro" id="IPR017907">
    <property type="entry name" value="Znf_RING_CS"/>
</dbReference>
<dbReference type="SMART" id="SM00184">
    <property type="entry name" value="RING"/>
    <property type="match status" value="2"/>
</dbReference>
<evidence type="ECO:0000313" key="9">
    <source>
        <dbReference type="Proteomes" id="UP001369086"/>
    </source>
</evidence>
<dbReference type="EMBL" id="JAHFZB010000022">
    <property type="protein sequence ID" value="KAK6476705.1"/>
    <property type="molecule type" value="Genomic_DNA"/>
</dbReference>
<dbReference type="PROSITE" id="PS50119">
    <property type="entry name" value="ZF_BBOX"/>
    <property type="match status" value="1"/>
</dbReference>
<dbReference type="Pfam" id="PF00643">
    <property type="entry name" value="zf-B_box"/>
    <property type="match status" value="1"/>
</dbReference>
<name>A0ABR0YVT8_HUSHU</name>
<dbReference type="PANTHER" id="PTHR25462:SF302">
    <property type="entry name" value="PROTEIN PML"/>
    <property type="match status" value="1"/>
</dbReference>